<dbReference type="GO" id="GO:0043022">
    <property type="term" value="F:ribosome binding"/>
    <property type="evidence" value="ECO:0007669"/>
    <property type="project" value="TreeGrafter"/>
</dbReference>
<comment type="catalytic activity">
    <reaction evidence="7">
        <text>GTP + H2O = GDP + phosphate + H(+)</text>
        <dbReference type="Rhea" id="RHEA:19669"/>
        <dbReference type="ChEBI" id="CHEBI:15377"/>
        <dbReference type="ChEBI" id="CHEBI:15378"/>
        <dbReference type="ChEBI" id="CHEBI:37565"/>
        <dbReference type="ChEBI" id="CHEBI:43474"/>
        <dbReference type="ChEBI" id="CHEBI:58189"/>
    </reaction>
</comment>
<accession>A0A1D2NKS3</accession>
<dbReference type="Proteomes" id="UP000094527">
    <property type="component" value="Unassembled WGS sequence"/>
</dbReference>
<dbReference type="SUPFAM" id="SSF52540">
    <property type="entry name" value="P-loop containing nucleoside triphosphate hydrolases"/>
    <property type="match status" value="1"/>
</dbReference>
<dbReference type="NCBIfam" id="TIGR00231">
    <property type="entry name" value="small_GTP"/>
    <property type="match status" value="1"/>
</dbReference>
<dbReference type="CDD" id="cd16261">
    <property type="entry name" value="EF2_snRNP_III"/>
    <property type="match status" value="1"/>
</dbReference>
<feature type="domain" description="Tr-type G" evidence="11">
    <location>
        <begin position="17"/>
        <end position="277"/>
    </location>
</feature>
<keyword evidence="13" id="KW-1185">Reference proteome</keyword>
<feature type="region of interest" description="Disordered" evidence="10">
    <location>
        <begin position="722"/>
        <end position="741"/>
    </location>
</feature>
<dbReference type="SMART" id="SM00838">
    <property type="entry name" value="EFG_C"/>
    <property type="match status" value="1"/>
</dbReference>
<dbReference type="Pfam" id="PF14492">
    <property type="entry name" value="EFG_III"/>
    <property type="match status" value="1"/>
</dbReference>
<dbReference type="InterPro" id="IPR020568">
    <property type="entry name" value="Ribosomal_Su5_D2-typ_SF"/>
</dbReference>
<dbReference type="AlphaFoldDB" id="A0A1D2NKS3"/>
<dbReference type="Pfam" id="PF03144">
    <property type="entry name" value="GTP_EFTU_D2"/>
    <property type="match status" value="1"/>
</dbReference>
<dbReference type="SUPFAM" id="SSF54211">
    <property type="entry name" value="Ribosomal protein S5 domain 2-like"/>
    <property type="match status" value="1"/>
</dbReference>
<sequence length="1087" mass="122315">MRNVTPSSLVSLQKSTSQIRNICILAHVDHGKTTLADSLVASNGVISQRLAGKLRYGYAVNRTYMDSRKDEQERGITMKSSAIALYFSLKETEDYLINLIDSPGHVDFSTEVSTAVRLCDGALIVVDVVEGICAQTIVSLRQAWQEEIKPVLVLNKMDRLILELKLAPIDAYVHLTQLLEKVNAVIAEQLTSEVFQKDRMKSGIRSRTTSKMEDSDTKSDDAHVYDWSTGMDDIDDSDLYFSPEQGNVVFASAIDGWGFRIEDFVTIFSKKVGVKVEILARTLWGDFYLNNKLKRIMKGAQEKAKKPLFVQLVLENIWTIYDTVVVRKDKLAIEKMVGTLNLSIHQRDLRQNDPKQLVYTIMSNWLPLSKAILVTVCEKLPSPMELSEERVERLMLTHNRKFTTLPAESQELKQSFLNCSSKPDVPVIVFVSKMFAVETKSLPENRPKPLTHEEMLARREQARQRVADKLAKVNLEDVTEVQIDNADLKDVKDDNDNSIVKETYNENQYQFIAFARVYSGTVRKNSKLYVLGPKHDPLTVMEKIKNGEDIVTAASVKELTSGNHITEAEVKSLYLLMGRDLEAIDDVPAGNIIGIGGLEEHVLRTATLSSTVCCPPFTDLNLIADPILRVAVEPVHTMEMDTLISGLKLLNQADPCVQILVQETGEHVLITAGEVHLQRCLDDLRERFANIEISVSNPIVPFRETIVEPPKVDMVNELIETQSTQQSVNSNTKSAKVDDTPSVDGLITQKTANKKSVIKIRAKPLPTEVVSLLEKSQNLLKSLKDYESYLEGGKRNLLSDTLINEIQQFKNSLEKAFKDSNWDPSIVRNVWSFGPKKCGPNVLVNQVSGFNKGSMWLENECNSENKSTDPREAFTSNFINGFQMATSSGPLCEEPMVGVCFVVEEWDMEPVDNSESTNQPFGPYSGQIMSAVKEGCRKAFQCQPQRLMVAMYSCSIQVNSEVLGKLYAVLGKRGGRILHGDLREGSTNFEVTAQLPVVESFDFANEVRRQTSGLALPQLVFSGWEILEIDPFWQPTTEEEYLHFGEKADTENRARKYMNTVRKRKGLRVEEKIVEFAEKQRTLTRNK</sequence>
<name>A0A1D2NKS3_ORCCI</name>
<evidence type="ECO:0000313" key="13">
    <source>
        <dbReference type="Proteomes" id="UP000094527"/>
    </source>
</evidence>
<dbReference type="InterPro" id="IPR004161">
    <property type="entry name" value="EFTu-like_2"/>
</dbReference>
<protein>
    <recommendedName>
        <fullName evidence="8">Ribosome assembly protein 1</fullName>
    </recommendedName>
    <alternativeName>
        <fullName evidence="9">Elongation factor-like 1</fullName>
    </alternativeName>
</protein>
<proteinExistence type="predicted"/>
<evidence type="ECO:0000256" key="6">
    <source>
        <dbReference type="ARBA" id="ARBA00023134"/>
    </source>
</evidence>
<dbReference type="CDD" id="cd01885">
    <property type="entry name" value="EF2"/>
    <property type="match status" value="1"/>
</dbReference>
<evidence type="ECO:0000256" key="10">
    <source>
        <dbReference type="SAM" id="MobiDB-lite"/>
    </source>
</evidence>
<gene>
    <name evidence="12" type="ORF">Ocin01_00849</name>
</gene>
<dbReference type="Gene3D" id="2.40.30.10">
    <property type="entry name" value="Translation factors"/>
    <property type="match status" value="1"/>
</dbReference>
<evidence type="ECO:0000256" key="3">
    <source>
        <dbReference type="ARBA" id="ARBA00022517"/>
    </source>
</evidence>
<keyword evidence="12" id="KW-0648">Protein biosynthesis</keyword>
<comment type="caution">
    <text evidence="12">The sequence shown here is derived from an EMBL/GenBank/DDBJ whole genome shotgun (WGS) entry which is preliminary data.</text>
</comment>
<dbReference type="GO" id="GO:0005525">
    <property type="term" value="F:GTP binding"/>
    <property type="evidence" value="ECO:0007669"/>
    <property type="project" value="UniProtKB-KW"/>
</dbReference>
<dbReference type="PRINTS" id="PR00315">
    <property type="entry name" value="ELONGATNFCT"/>
</dbReference>
<dbReference type="PANTHER" id="PTHR42908">
    <property type="entry name" value="TRANSLATION ELONGATION FACTOR-RELATED"/>
    <property type="match status" value="1"/>
</dbReference>
<dbReference type="InterPro" id="IPR041095">
    <property type="entry name" value="EFG_II"/>
</dbReference>
<dbReference type="GO" id="GO:0003924">
    <property type="term" value="F:GTPase activity"/>
    <property type="evidence" value="ECO:0007669"/>
    <property type="project" value="InterPro"/>
</dbReference>
<dbReference type="CDD" id="cd04096">
    <property type="entry name" value="eEF2_snRNP_like_C"/>
    <property type="match status" value="1"/>
</dbReference>
<comment type="subcellular location">
    <subcellularLocation>
        <location evidence="1">Cytoplasm</location>
    </subcellularLocation>
</comment>
<dbReference type="FunFam" id="3.90.1430.10:FF:000002">
    <property type="entry name" value="Elongation factor like GTPase 1"/>
    <property type="match status" value="1"/>
</dbReference>
<dbReference type="OrthoDB" id="364892at2759"/>
<dbReference type="PANTHER" id="PTHR42908:SF3">
    <property type="entry name" value="ELONGATION FACTOR-LIKE GTPASE 1"/>
    <property type="match status" value="1"/>
</dbReference>
<dbReference type="PROSITE" id="PS51722">
    <property type="entry name" value="G_TR_2"/>
    <property type="match status" value="1"/>
</dbReference>
<dbReference type="EMBL" id="LJIJ01000015">
    <property type="protein sequence ID" value="ODN05841.1"/>
    <property type="molecule type" value="Genomic_DNA"/>
</dbReference>
<evidence type="ECO:0000256" key="9">
    <source>
        <dbReference type="ARBA" id="ARBA00081809"/>
    </source>
</evidence>
<feature type="compositionally biased region" description="Polar residues" evidence="10">
    <location>
        <begin position="722"/>
        <end position="734"/>
    </location>
</feature>
<dbReference type="Gene3D" id="3.30.70.240">
    <property type="match status" value="1"/>
</dbReference>
<keyword evidence="2" id="KW-0963">Cytoplasm</keyword>
<organism evidence="12 13">
    <name type="scientific">Orchesella cincta</name>
    <name type="common">Springtail</name>
    <name type="synonym">Podura cincta</name>
    <dbReference type="NCBI Taxonomy" id="48709"/>
    <lineage>
        <taxon>Eukaryota</taxon>
        <taxon>Metazoa</taxon>
        <taxon>Ecdysozoa</taxon>
        <taxon>Arthropoda</taxon>
        <taxon>Hexapoda</taxon>
        <taxon>Collembola</taxon>
        <taxon>Entomobryomorpha</taxon>
        <taxon>Entomobryoidea</taxon>
        <taxon>Orchesellidae</taxon>
        <taxon>Orchesellinae</taxon>
        <taxon>Orchesella</taxon>
    </lineage>
</organism>
<dbReference type="Pfam" id="PF00679">
    <property type="entry name" value="EFG_C"/>
    <property type="match status" value="1"/>
</dbReference>
<dbReference type="FunFam" id="3.40.50.300:FF:000746">
    <property type="entry name" value="Ribosome assembly protein 1"/>
    <property type="match status" value="1"/>
</dbReference>
<dbReference type="GO" id="GO:0003746">
    <property type="term" value="F:translation elongation factor activity"/>
    <property type="evidence" value="ECO:0007669"/>
    <property type="project" value="UniProtKB-KW"/>
</dbReference>
<dbReference type="OMA" id="SKKKCAM"/>
<evidence type="ECO:0000256" key="8">
    <source>
        <dbReference type="ARBA" id="ARBA00068031"/>
    </source>
</evidence>
<dbReference type="FunFam" id="3.30.70.870:FF:000002">
    <property type="entry name" value="Translation elongation factor 2"/>
    <property type="match status" value="1"/>
</dbReference>
<dbReference type="SUPFAM" id="SSF54980">
    <property type="entry name" value="EF-G C-terminal domain-like"/>
    <property type="match status" value="2"/>
</dbReference>
<reference evidence="12 13" key="1">
    <citation type="journal article" date="2016" name="Genome Biol. Evol.">
        <title>Gene Family Evolution Reflects Adaptation to Soil Environmental Stressors in the Genome of the Collembolan Orchesella cincta.</title>
        <authorList>
            <person name="Faddeeva-Vakhrusheva A."/>
            <person name="Derks M.F."/>
            <person name="Anvar S.Y."/>
            <person name="Agamennone V."/>
            <person name="Suring W."/>
            <person name="Smit S."/>
            <person name="van Straalen N.M."/>
            <person name="Roelofs D."/>
        </authorList>
    </citation>
    <scope>NUCLEOTIDE SEQUENCE [LARGE SCALE GENOMIC DNA]</scope>
    <source>
        <tissue evidence="12">Mixed pool</tissue>
    </source>
</reference>
<evidence type="ECO:0000256" key="5">
    <source>
        <dbReference type="ARBA" id="ARBA00022801"/>
    </source>
</evidence>
<keyword evidence="12" id="KW-0251">Elongation factor</keyword>
<dbReference type="InterPro" id="IPR035647">
    <property type="entry name" value="EFG_III/V"/>
</dbReference>
<dbReference type="InterPro" id="IPR056752">
    <property type="entry name" value="EFL1"/>
</dbReference>
<dbReference type="InterPro" id="IPR027417">
    <property type="entry name" value="P-loop_NTPase"/>
</dbReference>
<evidence type="ECO:0000256" key="4">
    <source>
        <dbReference type="ARBA" id="ARBA00022741"/>
    </source>
</evidence>
<evidence type="ECO:0000259" key="11">
    <source>
        <dbReference type="PROSITE" id="PS51722"/>
    </source>
</evidence>
<dbReference type="GO" id="GO:0005829">
    <property type="term" value="C:cytosol"/>
    <property type="evidence" value="ECO:0007669"/>
    <property type="project" value="TreeGrafter"/>
</dbReference>
<dbReference type="CDD" id="cd01681">
    <property type="entry name" value="aeEF2_snRNP_like_IV"/>
    <property type="match status" value="1"/>
</dbReference>
<keyword evidence="5" id="KW-0378">Hydrolase</keyword>
<evidence type="ECO:0000256" key="1">
    <source>
        <dbReference type="ARBA" id="ARBA00004496"/>
    </source>
</evidence>
<dbReference type="Gene3D" id="3.30.70.870">
    <property type="entry name" value="Elongation Factor G (Translational Gtpase), domain 3"/>
    <property type="match status" value="1"/>
</dbReference>
<dbReference type="InterPro" id="IPR000795">
    <property type="entry name" value="T_Tr_GTP-bd_dom"/>
</dbReference>
<dbReference type="SUPFAM" id="SSF50447">
    <property type="entry name" value="Translation proteins"/>
    <property type="match status" value="1"/>
</dbReference>
<evidence type="ECO:0000256" key="7">
    <source>
        <dbReference type="ARBA" id="ARBA00048548"/>
    </source>
</evidence>
<dbReference type="Pfam" id="PF00009">
    <property type="entry name" value="GTP_EFTU"/>
    <property type="match status" value="1"/>
</dbReference>
<dbReference type="STRING" id="48709.A0A1D2NKS3"/>
<dbReference type="InterPro" id="IPR000640">
    <property type="entry name" value="EFG_V-like"/>
</dbReference>
<dbReference type="GO" id="GO:0042256">
    <property type="term" value="P:cytosolic ribosome assembly"/>
    <property type="evidence" value="ECO:0007669"/>
    <property type="project" value="TreeGrafter"/>
</dbReference>
<dbReference type="InterPro" id="IPR014721">
    <property type="entry name" value="Ribsml_uS5_D2-typ_fold_subgr"/>
</dbReference>
<evidence type="ECO:0000313" key="12">
    <source>
        <dbReference type="EMBL" id="ODN05841.1"/>
    </source>
</evidence>
<keyword evidence="6" id="KW-0342">GTP-binding</keyword>
<dbReference type="CDD" id="cd16268">
    <property type="entry name" value="EF2_II"/>
    <property type="match status" value="1"/>
</dbReference>
<evidence type="ECO:0000256" key="2">
    <source>
        <dbReference type="ARBA" id="ARBA00022490"/>
    </source>
</evidence>
<dbReference type="Gene3D" id="3.90.1430.10">
    <property type="entry name" value="Yeast translation eEF2 (G' domain)"/>
    <property type="match status" value="1"/>
</dbReference>
<dbReference type="Gene3D" id="3.30.230.10">
    <property type="match status" value="1"/>
</dbReference>
<dbReference type="InterPro" id="IPR005225">
    <property type="entry name" value="Small_GTP-bd"/>
</dbReference>
<keyword evidence="4" id="KW-0547">Nucleotide-binding</keyword>
<dbReference type="InterPro" id="IPR009000">
    <property type="entry name" value="Transl_B-barrel_sf"/>
</dbReference>
<dbReference type="GO" id="GO:1990904">
    <property type="term" value="C:ribonucleoprotein complex"/>
    <property type="evidence" value="ECO:0007669"/>
    <property type="project" value="TreeGrafter"/>
</dbReference>
<dbReference type="Gene3D" id="3.40.50.300">
    <property type="entry name" value="P-loop containing nucleotide triphosphate hydrolases"/>
    <property type="match status" value="1"/>
</dbReference>
<dbReference type="FunFam" id="3.30.70.240:FF:000006">
    <property type="entry name" value="Elongation factor like GTPase 1"/>
    <property type="match status" value="1"/>
</dbReference>
<keyword evidence="3" id="KW-0690">Ribosome biogenesis</keyword>
<dbReference type="Pfam" id="PF25118">
    <property type="entry name" value="EFL1"/>
    <property type="match status" value="1"/>
</dbReference>